<dbReference type="RefSeq" id="WP_264533096.1">
    <property type="nucleotide sequence ID" value="NZ_CP092332.1"/>
</dbReference>
<accession>A0ABY8N3S2</accession>
<dbReference type="Proteomes" id="UP001232117">
    <property type="component" value="Chromosome"/>
</dbReference>
<name>A0ABY8N3S2_9FLAO</name>
<sequence>MNNEQFQKDKLHLIHWITQIQDHTLIEKIKCLMSASNENLHLTKEQELLLAIEKGKEISSQKNVDELSIDSKTDYEL</sequence>
<reference evidence="1 2" key="2">
    <citation type="submission" date="2023-06" db="EMBL/GenBank/DDBJ databases">
        <title>Complete Genome Sequence of Flavobacterium keumense K3R-10.</title>
        <authorList>
            <person name="Jeong H."/>
            <person name="Jhang S.Y."/>
            <person name="Kim J.N."/>
        </authorList>
    </citation>
    <scope>NUCLEOTIDE SEQUENCE [LARGE SCALE GENOMIC DNA]</scope>
    <source>
        <strain evidence="1 2">K3R-10</strain>
    </source>
</reference>
<organism evidence="1 2">
    <name type="scientific">Flavobacterium keumense</name>
    <dbReference type="NCBI Taxonomy" id="1306518"/>
    <lineage>
        <taxon>Bacteria</taxon>
        <taxon>Pseudomonadati</taxon>
        <taxon>Bacteroidota</taxon>
        <taxon>Flavobacteriia</taxon>
        <taxon>Flavobacteriales</taxon>
        <taxon>Flavobacteriaceae</taxon>
        <taxon>Flavobacterium</taxon>
    </lineage>
</organism>
<evidence type="ECO:0000313" key="2">
    <source>
        <dbReference type="Proteomes" id="UP001232117"/>
    </source>
</evidence>
<gene>
    <name evidence="1" type="ORF">MG292_08815</name>
</gene>
<dbReference type="EMBL" id="CP092332">
    <property type="protein sequence ID" value="WGK94177.1"/>
    <property type="molecule type" value="Genomic_DNA"/>
</dbReference>
<evidence type="ECO:0000313" key="1">
    <source>
        <dbReference type="EMBL" id="WGK94177.1"/>
    </source>
</evidence>
<protein>
    <submittedName>
        <fullName evidence="1">Uncharacterized protein</fullName>
    </submittedName>
</protein>
<proteinExistence type="predicted"/>
<keyword evidence="2" id="KW-1185">Reference proteome</keyword>
<reference evidence="1 2" key="1">
    <citation type="submission" date="2022-02" db="EMBL/GenBank/DDBJ databases">
        <authorList>
            <person name="Cha I.-T."/>
            <person name="Lee K.-E."/>
            <person name="Park S.-J."/>
        </authorList>
    </citation>
    <scope>NUCLEOTIDE SEQUENCE [LARGE SCALE GENOMIC DNA]</scope>
    <source>
        <strain evidence="1 2">K3R-10</strain>
    </source>
</reference>